<protein>
    <submittedName>
        <fullName evidence="2">Alpha/beta fold hydrolase</fullName>
    </submittedName>
</protein>
<keyword evidence="3" id="KW-1185">Reference proteome</keyword>
<dbReference type="AlphaFoldDB" id="A0AAF0C8M8"/>
<feature type="domain" description="Serine aminopeptidase S33" evidence="1">
    <location>
        <begin position="61"/>
        <end position="177"/>
    </location>
</feature>
<dbReference type="RefSeq" id="WP_044839372.1">
    <property type="nucleotide sequence ID" value="NZ_CP059733.1"/>
</dbReference>
<evidence type="ECO:0000313" key="2">
    <source>
        <dbReference type="EMBL" id="WDE04350.1"/>
    </source>
</evidence>
<reference evidence="2 3" key="2">
    <citation type="journal article" date="2022" name="Mar. Drugs">
        <title>Bioassay-Guided Fractionation Leads to the Detection of Cholic Acid Generated by the Rare Thalassomonas sp.</title>
        <authorList>
            <person name="Pheiffer F."/>
            <person name="Schneider Y.K."/>
            <person name="Hansen E.H."/>
            <person name="Andersen J.H."/>
            <person name="Isaksson J."/>
            <person name="Busche T."/>
            <person name="R C."/>
            <person name="Kalinowski J."/>
            <person name="Zyl L.V."/>
            <person name="Trindade M."/>
        </authorList>
    </citation>
    <scope>NUCLEOTIDE SEQUENCE [LARGE SCALE GENOMIC DNA]</scope>
    <source>
        <strain evidence="2 3">XOM25</strain>
    </source>
</reference>
<dbReference type="InterPro" id="IPR022742">
    <property type="entry name" value="Hydrolase_4"/>
</dbReference>
<dbReference type="Pfam" id="PF12146">
    <property type="entry name" value="Hydrolase_4"/>
    <property type="match status" value="1"/>
</dbReference>
<proteinExistence type="predicted"/>
<sequence>MTARFFIYFLIFLLPACSFNSVFFPIDERPDDVVDVNIERVELVSSDGKRIQHYFFKTDSPIKATIFVFQGSGSKVLNWFKVVKPLVEDGYQVFMMEYRGFGASEGDARHDSVANDANTALLYLAGRTDVEAKPLLVLGQSYGGQLAIYVTHKNQHLVDGLITEGTYTSFSEEAASFSPWPISSLVNLIVSNEYESLELIRDIRTSKLFIHSKEDKVVPFDMTQKLYSKAIGQKELWVINGRHVAGLLDKPVEYVSKVNELLNKTYN</sequence>
<dbReference type="KEGG" id="tvd:SG34_023880"/>
<reference evidence="2 3" key="1">
    <citation type="journal article" date="2015" name="Genome Announc.">
        <title>Draft Genome Sequences of Marine Isolates of Thalassomonas viridans and Thalassomonas actiniarum.</title>
        <authorList>
            <person name="Olonade I."/>
            <person name="van Zyl L.J."/>
            <person name="Trindade M."/>
        </authorList>
    </citation>
    <scope>NUCLEOTIDE SEQUENCE [LARGE SCALE GENOMIC DNA]</scope>
    <source>
        <strain evidence="2 3">XOM25</strain>
    </source>
</reference>
<gene>
    <name evidence="2" type="ORF">SG34_023880</name>
</gene>
<accession>A0AAF0C8M8</accession>
<dbReference type="InterPro" id="IPR029058">
    <property type="entry name" value="AB_hydrolase_fold"/>
</dbReference>
<organism evidence="2 3">
    <name type="scientific">Thalassomonas viridans</name>
    <dbReference type="NCBI Taxonomy" id="137584"/>
    <lineage>
        <taxon>Bacteria</taxon>
        <taxon>Pseudomonadati</taxon>
        <taxon>Pseudomonadota</taxon>
        <taxon>Gammaproteobacteria</taxon>
        <taxon>Alteromonadales</taxon>
        <taxon>Colwelliaceae</taxon>
        <taxon>Thalassomonas</taxon>
    </lineage>
</organism>
<dbReference type="PANTHER" id="PTHR12277">
    <property type="entry name" value="ALPHA/BETA HYDROLASE DOMAIN-CONTAINING PROTEIN"/>
    <property type="match status" value="1"/>
</dbReference>
<dbReference type="SUPFAM" id="SSF53474">
    <property type="entry name" value="alpha/beta-Hydrolases"/>
    <property type="match status" value="1"/>
</dbReference>
<evidence type="ECO:0000259" key="1">
    <source>
        <dbReference type="Pfam" id="PF12146"/>
    </source>
</evidence>
<keyword evidence="2" id="KW-0378">Hydrolase</keyword>
<name>A0AAF0C8M8_9GAMM</name>
<dbReference type="PANTHER" id="PTHR12277:SF81">
    <property type="entry name" value="PROTEIN ABHD13"/>
    <property type="match status" value="1"/>
</dbReference>
<dbReference type="Proteomes" id="UP000032352">
    <property type="component" value="Chromosome"/>
</dbReference>
<evidence type="ECO:0000313" key="3">
    <source>
        <dbReference type="Proteomes" id="UP000032352"/>
    </source>
</evidence>
<dbReference type="Gene3D" id="3.40.50.1820">
    <property type="entry name" value="alpha/beta hydrolase"/>
    <property type="match status" value="1"/>
</dbReference>
<dbReference type="GO" id="GO:0016787">
    <property type="term" value="F:hydrolase activity"/>
    <property type="evidence" value="ECO:0007669"/>
    <property type="project" value="UniProtKB-KW"/>
</dbReference>
<dbReference type="EMBL" id="CP059733">
    <property type="protein sequence ID" value="WDE04350.1"/>
    <property type="molecule type" value="Genomic_DNA"/>
</dbReference>